<name>A0A9J6G843_HAELO</name>
<accession>A0A9J6G843</accession>
<dbReference type="InterPro" id="IPR036691">
    <property type="entry name" value="Endo/exonu/phosph_ase_sf"/>
</dbReference>
<reference evidence="2 3" key="1">
    <citation type="journal article" date="2020" name="Cell">
        <title>Large-Scale Comparative Analyses of Tick Genomes Elucidate Their Genetic Diversity and Vector Capacities.</title>
        <authorList>
            <consortium name="Tick Genome and Microbiome Consortium (TIGMIC)"/>
            <person name="Jia N."/>
            <person name="Wang J."/>
            <person name="Shi W."/>
            <person name="Du L."/>
            <person name="Sun Y."/>
            <person name="Zhan W."/>
            <person name="Jiang J.F."/>
            <person name="Wang Q."/>
            <person name="Zhang B."/>
            <person name="Ji P."/>
            <person name="Bell-Sakyi L."/>
            <person name="Cui X.M."/>
            <person name="Yuan T.T."/>
            <person name="Jiang B.G."/>
            <person name="Yang W.F."/>
            <person name="Lam T.T."/>
            <person name="Chang Q.C."/>
            <person name="Ding S.J."/>
            <person name="Wang X.J."/>
            <person name="Zhu J.G."/>
            <person name="Ruan X.D."/>
            <person name="Zhao L."/>
            <person name="Wei J.T."/>
            <person name="Ye R.Z."/>
            <person name="Que T.C."/>
            <person name="Du C.H."/>
            <person name="Zhou Y.H."/>
            <person name="Cheng J.X."/>
            <person name="Dai P.F."/>
            <person name="Guo W.B."/>
            <person name="Han X.H."/>
            <person name="Huang E.J."/>
            <person name="Li L.F."/>
            <person name="Wei W."/>
            <person name="Gao Y.C."/>
            <person name="Liu J.Z."/>
            <person name="Shao H.Z."/>
            <person name="Wang X."/>
            <person name="Wang C.C."/>
            <person name="Yang T.C."/>
            <person name="Huo Q.B."/>
            <person name="Li W."/>
            <person name="Chen H.Y."/>
            <person name="Chen S.E."/>
            <person name="Zhou L.G."/>
            <person name="Ni X.B."/>
            <person name="Tian J.H."/>
            <person name="Sheng Y."/>
            <person name="Liu T."/>
            <person name="Pan Y.S."/>
            <person name="Xia L.Y."/>
            <person name="Li J."/>
            <person name="Zhao F."/>
            <person name="Cao W.C."/>
        </authorList>
    </citation>
    <scope>NUCLEOTIDE SEQUENCE [LARGE SCALE GENOMIC DNA]</scope>
    <source>
        <strain evidence="2">HaeL-2018</strain>
    </source>
</reference>
<organism evidence="2 3">
    <name type="scientific">Haemaphysalis longicornis</name>
    <name type="common">Bush tick</name>
    <dbReference type="NCBI Taxonomy" id="44386"/>
    <lineage>
        <taxon>Eukaryota</taxon>
        <taxon>Metazoa</taxon>
        <taxon>Ecdysozoa</taxon>
        <taxon>Arthropoda</taxon>
        <taxon>Chelicerata</taxon>
        <taxon>Arachnida</taxon>
        <taxon>Acari</taxon>
        <taxon>Parasitiformes</taxon>
        <taxon>Ixodida</taxon>
        <taxon>Ixodoidea</taxon>
        <taxon>Ixodidae</taxon>
        <taxon>Haemaphysalinae</taxon>
        <taxon>Haemaphysalis</taxon>
    </lineage>
</organism>
<dbReference type="Pfam" id="PF14529">
    <property type="entry name" value="Exo_endo_phos_2"/>
    <property type="match status" value="1"/>
</dbReference>
<protein>
    <recommendedName>
        <fullName evidence="1">Endonuclease/exonuclease/phosphatase domain-containing protein</fullName>
    </recommendedName>
</protein>
<dbReference type="EMBL" id="JABSTR010000005">
    <property type="protein sequence ID" value="KAH9371079.1"/>
    <property type="molecule type" value="Genomic_DNA"/>
</dbReference>
<evidence type="ECO:0000313" key="2">
    <source>
        <dbReference type="EMBL" id="KAH9371079.1"/>
    </source>
</evidence>
<feature type="domain" description="Endonuclease/exonuclease/phosphatase" evidence="1">
    <location>
        <begin position="5"/>
        <end position="87"/>
    </location>
</feature>
<evidence type="ECO:0000313" key="3">
    <source>
        <dbReference type="Proteomes" id="UP000821853"/>
    </source>
</evidence>
<comment type="caution">
    <text evidence="2">The sequence shown here is derived from an EMBL/GenBank/DDBJ whole genome shotgun (WGS) entry which is preliminary data.</text>
</comment>
<dbReference type="SUPFAM" id="SSF56219">
    <property type="entry name" value="DNase I-like"/>
    <property type="match status" value="1"/>
</dbReference>
<dbReference type="InterPro" id="IPR005135">
    <property type="entry name" value="Endo/exonuclease/phosphatase"/>
</dbReference>
<dbReference type="Gene3D" id="3.60.10.10">
    <property type="entry name" value="Endonuclease/exonuclease/phosphatase"/>
    <property type="match status" value="1"/>
</dbReference>
<gene>
    <name evidence="2" type="ORF">HPB48_015687</name>
</gene>
<dbReference type="AlphaFoldDB" id="A0A9J6G843"/>
<dbReference type="GO" id="GO:0003824">
    <property type="term" value="F:catalytic activity"/>
    <property type="evidence" value="ECO:0007669"/>
    <property type="project" value="InterPro"/>
</dbReference>
<sequence length="200" mass="22904">MYPGTPILVAGDFNAPHSLSGYDQVSKRGVLVRDTVMSMNFTLLNIPAVPTIPSTRSHAPDLTWWLGPGNPSWNPEPDAWASDHSPILIGLHKKKLHKLRRQVRIVHWEKVRSDERASSLTSENLISTLQSVLTYCTIHTTVNEDQPKPDMHLLKLWAERHRAEIFANRHPTQFNARVTANRIAAHARRYEKQLSRSRWQ</sequence>
<keyword evidence="3" id="KW-1185">Reference proteome</keyword>
<evidence type="ECO:0000259" key="1">
    <source>
        <dbReference type="Pfam" id="PF14529"/>
    </source>
</evidence>
<proteinExistence type="predicted"/>
<dbReference type="Proteomes" id="UP000821853">
    <property type="component" value="Chromosome 3"/>
</dbReference>
<dbReference type="VEuPathDB" id="VectorBase:HLOH_055698"/>